<feature type="region of interest" description="Disordered" evidence="1">
    <location>
        <begin position="67"/>
        <end position="95"/>
    </location>
</feature>
<sequence length="212" mass="22950">MLGPKEYVTASVHRTSILLDHLGKIDEDKLSMGFVWTCKTYAERYGEPYSECGCWYCESVRVMNGEQTSRSEPPASEAQAHVSAHPSVRALETPSQRERTRILRQEHQTRLLEAHAQVLGEKRGGRRRLREMPGGGGGGVTARGADRVDVWGREVQVEGPAASVLAVTATAAMYASPSGVGHWPDGETAGALGDESVSAGTDSTELAVSRWK</sequence>
<evidence type="ECO:0000313" key="2">
    <source>
        <dbReference type="EMBL" id="UNI13724.1"/>
    </source>
</evidence>
<name>A0A9Q8Q732_9HYPO</name>
<organism evidence="2 3">
    <name type="scientific">Purpureocillium takamizusanense</name>
    <dbReference type="NCBI Taxonomy" id="2060973"/>
    <lineage>
        <taxon>Eukaryota</taxon>
        <taxon>Fungi</taxon>
        <taxon>Dikarya</taxon>
        <taxon>Ascomycota</taxon>
        <taxon>Pezizomycotina</taxon>
        <taxon>Sordariomycetes</taxon>
        <taxon>Hypocreomycetidae</taxon>
        <taxon>Hypocreales</taxon>
        <taxon>Ophiocordycipitaceae</taxon>
        <taxon>Purpureocillium</taxon>
    </lineage>
</organism>
<protein>
    <submittedName>
        <fullName evidence="2">Uncharacterized protein</fullName>
    </submittedName>
</protein>
<feature type="region of interest" description="Disordered" evidence="1">
    <location>
        <begin position="184"/>
        <end position="212"/>
    </location>
</feature>
<dbReference type="KEGG" id="ptkz:JDV02_000440"/>
<dbReference type="EMBL" id="CP086354">
    <property type="protein sequence ID" value="UNI13724.1"/>
    <property type="molecule type" value="Genomic_DNA"/>
</dbReference>
<evidence type="ECO:0000313" key="3">
    <source>
        <dbReference type="Proteomes" id="UP000829364"/>
    </source>
</evidence>
<dbReference type="RefSeq" id="XP_047837205.1">
    <property type="nucleotide sequence ID" value="XM_047981247.1"/>
</dbReference>
<dbReference type="GeneID" id="72062405"/>
<dbReference type="AlphaFoldDB" id="A0A9Q8Q732"/>
<accession>A0A9Q8Q732</accession>
<dbReference type="OrthoDB" id="2684236at2759"/>
<dbReference type="Proteomes" id="UP000829364">
    <property type="component" value="Chromosome 1"/>
</dbReference>
<feature type="region of interest" description="Disordered" evidence="1">
    <location>
        <begin position="122"/>
        <end position="143"/>
    </location>
</feature>
<reference evidence="2" key="1">
    <citation type="submission" date="2021-11" db="EMBL/GenBank/DDBJ databases">
        <title>Purpureocillium_takamizusanense_genome.</title>
        <authorList>
            <person name="Nguyen N.-H."/>
        </authorList>
    </citation>
    <scope>NUCLEOTIDE SEQUENCE</scope>
    <source>
        <strain evidence="2">PT3</strain>
    </source>
</reference>
<keyword evidence="3" id="KW-1185">Reference proteome</keyword>
<gene>
    <name evidence="2" type="ORF">JDV02_000440</name>
</gene>
<evidence type="ECO:0000256" key="1">
    <source>
        <dbReference type="SAM" id="MobiDB-lite"/>
    </source>
</evidence>
<proteinExistence type="predicted"/>